<evidence type="ECO:0000313" key="1">
    <source>
        <dbReference type="EMBL" id="KAK3060526.1"/>
    </source>
</evidence>
<feature type="non-terminal residue" evidence="1">
    <location>
        <position position="185"/>
    </location>
</feature>
<sequence>MARPTFLELRKRFTLRNIFIFFVIFQLLNFLSFNMPLLSSRLPQYTGPHAVGAIDLEADCTPRVIGDILLKKTNEPALKLETVFFTLYYPASPSGYRGPLKHHPWVPKPVSLIATGYARFAHITNSLVDSIFTFFLWLLVGSTSIPADVDAPLLVPLSSSQHGLRQTSLGGSETTLVDTASKFPI</sequence>
<gene>
    <name evidence="1" type="ORF">LTS18_008348</name>
</gene>
<evidence type="ECO:0000313" key="2">
    <source>
        <dbReference type="Proteomes" id="UP001186974"/>
    </source>
</evidence>
<organism evidence="1 2">
    <name type="scientific">Coniosporium uncinatum</name>
    <dbReference type="NCBI Taxonomy" id="93489"/>
    <lineage>
        <taxon>Eukaryota</taxon>
        <taxon>Fungi</taxon>
        <taxon>Dikarya</taxon>
        <taxon>Ascomycota</taxon>
        <taxon>Pezizomycotina</taxon>
        <taxon>Dothideomycetes</taxon>
        <taxon>Dothideomycetes incertae sedis</taxon>
        <taxon>Coniosporium</taxon>
    </lineage>
</organism>
<comment type="caution">
    <text evidence="1">The sequence shown here is derived from an EMBL/GenBank/DDBJ whole genome shotgun (WGS) entry which is preliminary data.</text>
</comment>
<name>A0ACC3D225_9PEZI</name>
<accession>A0ACC3D225</accession>
<dbReference type="Proteomes" id="UP001186974">
    <property type="component" value="Unassembled WGS sequence"/>
</dbReference>
<keyword evidence="2" id="KW-1185">Reference proteome</keyword>
<reference evidence="1" key="1">
    <citation type="submission" date="2024-09" db="EMBL/GenBank/DDBJ databases">
        <title>Black Yeasts Isolated from many extreme environments.</title>
        <authorList>
            <person name="Coleine C."/>
            <person name="Stajich J.E."/>
            <person name="Selbmann L."/>
        </authorList>
    </citation>
    <scope>NUCLEOTIDE SEQUENCE</scope>
    <source>
        <strain evidence="1">CCFEE 5737</strain>
    </source>
</reference>
<protein>
    <submittedName>
        <fullName evidence="1">Uncharacterized protein</fullName>
    </submittedName>
</protein>
<dbReference type="EMBL" id="JAWDJW010008500">
    <property type="protein sequence ID" value="KAK3060526.1"/>
    <property type="molecule type" value="Genomic_DNA"/>
</dbReference>
<proteinExistence type="predicted"/>